<sequence length="463" mass="52636">MCFLSPYLKHIYVLCSQAAVPVRHHARSWRGDFQKISSVMILRLPLRHVGLGLRHLHSLPDISYGHQPSKDEYNAFSPGRTISIRNLPKEYRGPHDVASVLALLKLNPVETISPSHFGRGIIINCLDTKRAERSIASYHGTRLSLRLVRTDRSLAVYVVAAIGYTGLSRSCKIEDIPRGIHEQQIKSILCPQRLGNRRDIESWHFDPKASRLDVRFMCLSQAMDAKENFFRSPILKSAKMSYCDAEESDYDFPEWYTPEEEHQEKVKRAVVVSNLNGPEKSFPSREWTNEWQRISPTLLFCGLYPAKDLMHLEFATSTAAQQFVRQFQSRADELGVGMEIQETQYTVTRSLITAISLGASRTLVLTVEGTKSIPEIRQIFMQQGNITQLTCRQREKDTLFYITFENVSLALRTVIRMGRILNEGFPGLAGAIVGFLHAPHLKPVPIRAKARAKFNGRAMTRDI</sequence>
<accession>A0AA39QBS0</accession>
<keyword evidence="2" id="KW-1185">Reference proteome</keyword>
<protein>
    <submittedName>
        <fullName evidence="1">Uncharacterized protein</fullName>
    </submittedName>
</protein>
<evidence type="ECO:0000313" key="2">
    <source>
        <dbReference type="Proteomes" id="UP001175228"/>
    </source>
</evidence>
<name>A0AA39QBS0_9AGAR</name>
<dbReference type="AlphaFoldDB" id="A0AA39QBS0"/>
<proteinExistence type="predicted"/>
<gene>
    <name evidence="1" type="ORF">EDD18DRAFT_51479</name>
</gene>
<dbReference type="EMBL" id="JAUEPU010000010">
    <property type="protein sequence ID" value="KAK0498814.1"/>
    <property type="molecule type" value="Genomic_DNA"/>
</dbReference>
<organism evidence="1 2">
    <name type="scientific">Armillaria luteobubalina</name>
    <dbReference type="NCBI Taxonomy" id="153913"/>
    <lineage>
        <taxon>Eukaryota</taxon>
        <taxon>Fungi</taxon>
        <taxon>Dikarya</taxon>
        <taxon>Basidiomycota</taxon>
        <taxon>Agaricomycotina</taxon>
        <taxon>Agaricomycetes</taxon>
        <taxon>Agaricomycetidae</taxon>
        <taxon>Agaricales</taxon>
        <taxon>Marasmiineae</taxon>
        <taxon>Physalacriaceae</taxon>
        <taxon>Armillaria</taxon>
    </lineage>
</organism>
<reference evidence="1" key="1">
    <citation type="submission" date="2023-06" db="EMBL/GenBank/DDBJ databases">
        <authorList>
            <consortium name="Lawrence Berkeley National Laboratory"/>
            <person name="Ahrendt S."/>
            <person name="Sahu N."/>
            <person name="Indic B."/>
            <person name="Wong-Bajracharya J."/>
            <person name="Merenyi Z."/>
            <person name="Ke H.-M."/>
            <person name="Monk M."/>
            <person name="Kocsube S."/>
            <person name="Drula E."/>
            <person name="Lipzen A."/>
            <person name="Balint B."/>
            <person name="Henrissat B."/>
            <person name="Andreopoulos B."/>
            <person name="Martin F.M."/>
            <person name="Harder C.B."/>
            <person name="Rigling D."/>
            <person name="Ford K.L."/>
            <person name="Foster G.D."/>
            <person name="Pangilinan J."/>
            <person name="Papanicolaou A."/>
            <person name="Barry K."/>
            <person name="LaButti K."/>
            <person name="Viragh M."/>
            <person name="Koriabine M."/>
            <person name="Yan M."/>
            <person name="Riley R."/>
            <person name="Champramary S."/>
            <person name="Plett K.L."/>
            <person name="Tsai I.J."/>
            <person name="Slot J."/>
            <person name="Sipos G."/>
            <person name="Plett J."/>
            <person name="Nagy L.G."/>
            <person name="Grigoriev I.V."/>
        </authorList>
    </citation>
    <scope>NUCLEOTIDE SEQUENCE</scope>
    <source>
        <strain evidence="1">HWK02</strain>
    </source>
</reference>
<evidence type="ECO:0000313" key="1">
    <source>
        <dbReference type="EMBL" id="KAK0498814.1"/>
    </source>
</evidence>
<comment type="caution">
    <text evidence="1">The sequence shown here is derived from an EMBL/GenBank/DDBJ whole genome shotgun (WGS) entry which is preliminary data.</text>
</comment>
<dbReference type="Proteomes" id="UP001175228">
    <property type="component" value="Unassembled WGS sequence"/>
</dbReference>